<comment type="caution">
    <text evidence="3">The sequence shown here is derived from an EMBL/GenBank/DDBJ whole genome shotgun (WGS) entry which is preliminary data.</text>
</comment>
<proteinExistence type="predicted"/>
<dbReference type="PIRSF" id="PIRSF028777">
    <property type="entry name" value="UCP028777"/>
    <property type="match status" value="1"/>
</dbReference>
<dbReference type="RefSeq" id="WP_380905021.1">
    <property type="nucleotide sequence ID" value="NZ_JBHUFU010000029.1"/>
</dbReference>
<evidence type="ECO:0000259" key="2">
    <source>
        <dbReference type="Pfam" id="PF03733"/>
    </source>
</evidence>
<evidence type="ECO:0000313" key="3">
    <source>
        <dbReference type="EMBL" id="MFD1833295.1"/>
    </source>
</evidence>
<protein>
    <submittedName>
        <fullName evidence="3">YccF domain-containing protein</fullName>
    </submittedName>
</protein>
<feature type="domain" description="Inner membrane component" evidence="2">
    <location>
        <begin position="68"/>
        <end position="118"/>
    </location>
</feature>
<evidence type="ECO:0000313" key="4">
    <source>
        <dbReference type="Proteomes" id="UP001597365"/>
    </source>
</evidence>
<organism evidence="3 4">
    <name type="scientific">Streptomyces desertarenae</name>
    <dbReference type="NCBI Taxonomy" id="2666184"/>
    <lineage>
        <taxon>Bacteria</taxon>
        <taxon>Bacillati</taxon>
        <taxon>Actinomycetota</taxon>
        <taxon>Actinomycetes</taxon>
        <taxon>Kitasatosporales</taxon>
        <taxon>Streptomycetaceae</taxon>
        <taxon>Streptomyces</taxon>
    </lineage>
</organism>
<feature type="transmembrane region" description="Helical" evidence="1">
    <location>
        <begin position="62"/>
        <end position="80"/>
    </location>
</feature>
<dbReference type="InterPro" id="IPR052937">
    <property type="entry name" value="Inner_membrane_protein"/>
</dbReference>
<dbReference type="Proteomes" id="UP001597365">
    <property type="component" value="Unassembled WGS sequence"/>
</dbReference>
<keyword evidence="1" id="KW-1133">Transmembrane helix</keyword>
<gene>
    <name evidence="3" type="ORF">ACFSJS_27185</name>
</gene>
<keyword evidence="1" id="KW-0812">Transmembrane</keyword>
<dbReference type="Pfam" id="PF03733">
    <property type="entry name" value="YccF"/>
    <property type="match status" value="2"/>
</dbReference>
<dbReference type="InterPro" id="IPR005185">
    <property type="entry name" value="YccF"/>
</dbReference>
<dbReference type="EMBL" id="JBHUFU010000029">
    <property type="protein sequence ID" value="MFD1833295.1"/>
    <property type="molecule type" value="Genomic_DNA"/>
</dbReference>
<keyword evidence="1" id="KW-0472">Membrane</keyword>
<evidence type="ECO:0000256" key="1">
    <source>
        <dbReference type="SAM" id="Phobius"/>
    </source>
</evidence>
<keyword evidence="4" id="KW-1185">Reference proteome</keyword>
<feature type="transmembrane region" description="Helical" evidence="1">
    <location>
        <begin position="86"/>
        <end position="106"/>
    </location>
</feature>
<sequence>MRTLLNLLWLVLSGLWLALGYAVAGLVCFLLVVTIPWGVACFRIAGYALWPFGRSVVERPGAGVASGVGNVVWLVFAGLWLTLGHLAAGVGFCLTVIGIPFGLAHFKMVPVSLMPLGREIVRSDAASPSYRWAPAPGAPR</sequence>
<feature type="domain" description="Inner membrane component" evidence="2">
    <location>
        <begin position="4"/>
        <end position="54"/>
    </location>
</feature>
<name>A0ABW4PT18_9ACTN</name>
<dbReference type="InterPro" id="IPR031308">
    <property type="entry name" value="UCP028777"/>
</dbReference>
<accession>A0ABW4PT18</accession>
<dbReference type="PANTHER" id="PTHR42903:SF1">
    <property type="entry name" value="INNER MEMBRANE PROTEIN YCCF"/>
    <property type="match status" value="1"/>
</dbReference>
<reference evidence="4" key="1">
    <citation type="journal article" date="2019" name="Int. J. Syst. Evol. Microbiol.">
        <title>The Global Catalogue of Microorganisms (GCM) 10K type strain sequencing project: providing services to taxonomists for standard genome sequencing and annotation.</title>
        <authorList>
            <consortium name="The Broad Institute Genomics Platform"/>
            <consortium name="The Broad Institute Genome Sequencing Center for Infectious Disease"/>
            <person name="Wu L."/>
            <person name="Ma J."/>
        </authorList>
    </citation>
    <scope>NUCLEOTIDE SEQUENCE [LARGE SCALE GENOMIC DNA]</scope>
    <source>
        <strain evidence="4">CGMCC 4.7455</strain>
    </source>
</reference>
<dbReference type="NCBIfam" id="NF008740">
    <property type="entry name" value="PRK11770.1-2"/>
    <property type="match status" value="1"/>
</dbReference>
<feature type="transmembrane region" description="Helical" evidence="1">
    <location>
        <begin position="30"/>
        <end position="50"/>
    </location>
</feature>
<dbReference type="PANTHER" id="PTHR42903">
    <property type="entry name" value="INNER MEMBRANE PROTEIN YCCF"/>
    <property type="match status" value="1"/>
</dbReference>